<gene>
    <name evidence="2" type="ORF">HMPREF1317_0106</name>
</gene>
<name>J1GQV8_9ACTO</name>
<dbReference type="AlphaFoldDB" id="J1GQV8"/>
<reference evidence="2 3" key="1">
    <citation type="submission" date="2012-05" db="EMBL/GenBank/DDBJ databases">
        <authorList>
            <person name="Harkins D.M."/>
            <person name="Madupu R."/>
            <person name="Durkin A.S."/>
            <person name="Torralba M."/>
            <person name="Methe B."/>
            <person name="Sutton G.G."/>
            <person name="Nelson K.E."/>
        </authorList>
    </citation>
    <scope>NUCLEOTIDE SEQUENCE [LARGE SCALE GENOMIC DNA]</scope>
    <source>
        <strain evidence="2 3">F0490</strain>
    </source>
</reference>
<sequence length="149" mass="16159">MTKLVSGLSKGQGDGLASLARLALRAPRRRRLAIAVLDCSKITVDTETQAREATMRVIRLEPVAPEDVPEIERLYVRGIEAREGQQMLPLDMRTKLEEAFGKGYRIDPATGEIFVPDLEPPMPGDDPEPGDSPESQDDTAAACADGGED</sequence>
<dbReference type="PATRIC" id="fig|1125717.3.peg.1987"/>
<accession>J1GQV8</accession>
<evidence type="ECO:0000313" key="3">
    <source>
        <dbReference type="Proteomes" id="UP000004578"/>
    </source>
</evidence>
<evidence type="ECO:0000313" key="2">
    <source>
        <dbReference type="EMBL" id="EJF35365.1"/>
    </source>
</evidence>
<dbReference type="RefSeq" id="WP_005872959.1">
    <property type="nucleotide sequence ID" value="NZ_AKFS01000302.1"/>
</dbReference>
<evidence type="ECO:0000256" key="1">
    <source>
        <dbReference type="SAM" id="MobiDB-lite"/>
    </source>
</evidence>
<dbReference type="Proteomes" id="UP000004578">
    <property type="component" value="Unassembled WGS sequence"/>
</dbReference>
<comment type="caution">
    <text evidence="2">The sequence shown here is derived from an EMBL/GenBank/DDBJ whole genome shotgun (WGS) entry which is preliminary data.</text>
</comment>
<feature type="region of interest" description="Disordered" evidence="1">
    <location>
        <begin position="108"/>
        <end position="149"/>
    </location>
</feature>
<feature type="compositionally biased region" description="Acidic residues" evidence="1">
    <location>
        <begin position="125"/>
        <end position="137"/>
    </location>
</feature>
<protein>
    <submittedName>
        <fullName evidence="2">Uncharacterized protein</fullName>
    </submittedName>
</protein>
<proteinExistence type="predicted"/>
<keyword evidence="3" id="KW-1185">Reference proteome</keyword>
<dbReference type="EMBL" id="AKFS01000302">
    <property type="protein sequence ID" value="EJF35365.1"/>
    <property type="molecule type" value="Genomic_DNA"/>
</dbReference>
<organism evidence="2 3">
    <name type="scientific">Schaalia georgiae F0490</name>
    <dbReference type="NCBI Taxonomy" id="1125717"/>
    <lineage>
        <taxon>Bacteria</taxon>
        <taxon>Bacillati</taxon>
        <taxon>Actinomycetota</taxon>
        <taxon>Actinomycetes</taxon>
        <taxon>Actinomycetales</taxon>
        <taxon>Actinomycetaceae</taxon>
        <taxon>Schaalia</taxon>
    </lineage>
</organism>